<reference evidence="1" key="3">
    <citation type="submission" date="2020-12" db="UniProtKB">
        <authorList>
            <consortium name="EnsemblPlants"/>
        </authorList>
    </citation>
    <scope>IDENTIFICATION</scope>
</reference>
<name>A0A7I4DPE6_PHYPA</name>
<dbReference type="AlphaFoldDB" id="A0A7I4DPE6"/>
<reference evidence="1 2" key="1">
    <citation type="journal article" date="2008" name="Science">
        <title>The Physcomitrella genome reveals evolutionary insights into the conquest of land by plants.</title>
        <authorList>
            <person name="Rensing S."/>
            <person name="Lang D."/>
            <person name="Zimmer A."/>
            <person name="Terry A."/>
            <person name="Salamov A."/>
            <person name="Shapiro H."/>
            <person name="Nishiyama T."/>
            <person name="Perroud P.-F."/>
            <person name="Lindquist E."/>
            <person name="Kamisugi Y."/>
            <person name="Tanahashi T."/>
            <person name="Sakakibara K."/>
            <person name="Fujita T."/>
            <person name="Oishi K."/>
            <person name="Shin-I T."/>
            <person name="Kuroki Y."/>
            <person name="Toyoda A."/>
            <person name="Suzuki Y."/>
            <person name="Hashimoto A."/>
            <person name="Yamaguchi K."/>
            <person name="Sugano A."/>
            <person name="Kohara Y."/>
            <person name="Fujiyama A."/>
            <person name="Anterola A."/>
            <person name="Aoki S."/>
            <person name="Ashton N."/>
            <person name="Barbazuk W.B."/>
            <person name="Barker E."/>
            <person name="Bennetzen J."/>
            <person name="Bezanilla M."/>
            <person name="Blankenship R."/>
            <person name="Cho S.H."/>
            <person name="Dutcher S."/>
            <person name="Estelle M."/>
            <person name="Fawcett J.A."/>
            <person name="Gundlach H."/>
            <person name="Hanada K."/>
            <person name="Heyl A."/>
            <person name="Hicks K.A."/>
            <person name="Hugh J."/>
            <person name="Lohr M."/>
            <person name="Mayer K."/>
            <person name="Melkozernov A."/>
            <person name="Murata T."/>
            <person name="Nelson D."/>
            <person name="Pils B."/>
            <person name="Prigge M."/>
            <person name="Reiss B."/>
            <person name="Renner T."/>
            <person name="Rombauts S."/>
            <person name="Rushton P."/>
            <person name="Sanderfoot A."/>
            <person name="Schween G."/>
            <person name="Shiu S.-H."/>
            <person name="Stueber K."/>
            <person name="Theodoulou F.L."/>
            <person name="Tu H."/>
            <person name="Van de Peer Y."/>
            <person name="Verrier P.J."/>
            <person name="Waters E."/>
            <person name="Wood A."/>
            <person name="Yang L."/>
            <person name="Cove D."/>
            <person name="Cuming A."/>
            <person name="Hasebe M."/>
            <person name="Lucas S."/>
            <person name="Mishler D.B."/>
            <person name="Reski R."/>
            <person name="Grigoriev I."/>
            <person name="Quatrano R.S."/>
            <person name="Boore J.L."/>
        </authorList>
    </citation>
    <scope>NUCLEOTIDE SEQUENCE [LARGE SCALE GENOMIC DNA]</scope>
    <source>
        <strain evidence="1 2">cv. Gransden 2004</strain>
    </source>
</reference>
<reference evidence="1 2" key="2">
    <citation type="journal article" date="2018" name="Plant J.">
        <title>The Physcomitrella patens chromosome-scale assembly reveals moss genome structure and evolution.</title>
        <authorList>
            <person name="Lang D."/>
            <person name="Ullrich K.K."/>
            <person name="Murat F."/>
            <person name="Fuchs J."/>
            <person name="Jenkins J."/>
            <person name="Haas F.B."/>
            <person name="Piednoel M."/>
            <person name="Gundlach H."/>
            <person name="Van Bel M."/>
            <person name="Meyberg R."/>
            <person name="Vives C."/>
            <person name="Morata J."/>
            <person name="Symeonidi A."/>
            <person name="Hiss M."/>
            <person name="Muchero W."/>
            <person name="Kamisugi Y."/>
            <person name="Saleh O."/>
            <person name="Blanc G."/>
            <person name="Decker E.L."/>
            <person name="van Gessel N."/>
            <person name="Grimwood J."/>
            <person name="Hayes R.D."/>
            <person name="Graham S.W."/>
            <person name="Gunter L.E."/>
            <person name="McDaniel S.F."/>
            <person name="Hoernstein S.N.W."/>
            <person name="Larsson A."/>
            <person name="Li F.W."/>
            <person name="Perroud P.F."/>
            <person name="Phillips J."/>
            <person name="Ranjan P."/>
            <person name="Rokshar D.S."/>
            <person name="Rothfels C.J."/>
            <person name="Schneider L."/>
            <person name="Shu S."/>
            <person name="Stevenson D.W."/>
            <person name="Thummler F."/>
            <person name="Tillich M."/>
            <person name="Villarreal Aguilar J.C."/>
            <person name="Widiez T."/>
            <person name="Wong G.K."/>
            <person name="Wymore A."/>
            <person name="Zhang Y."/>
            <person name="Zimmer A.D."/>
            <person name="Quatrano R.S."/>
            <person name="Mayer K.F.X."/>
            <person name="Goodstein D."/>
            <person name="Casacuberta J.M."/>
            <person name="Vandepoele K."/>
            <person name="Reski R."/>
            <person name="Cuming A.C."/>
            <person name="Tuskan G.A."/>
            <person name="Maumus F."/>
            <person name="Salse J."/>
            <person name="Schmutz J."/>
            <person name="Rensing S.A."/>
        </authorList>
    </citation>
    <scope>NUCLEOTIDE SEQUENCE [LARGE SCALE GENOMIC DNA]</scope>
    <source>
        <strain evidence="1 2">cv. Gransden 2004</strain>
    </source>
</reference>
<keyword evidence="2" id="KW-1185">Reference proteome</keyword>
<dbReference type="EMBL" id="ABEU02000005">
    <property type="status" value="NOT_ANNOTATED_CDS"/>
    <property type="molecule type" value="Genomic_DNA"/>
</dbReference>
<dbReference type="EnsemblPlants" id="Pp3c5_12260V3.4">
    <property type="protein sequence ID" value="Pp3c5_12260V3.4"/>
    <property type="gene ID" value="Pp3c5_12260"/>
</dbReference>
<organism evidence="1 2">
    <name type="scientific">Physcomitrium patens</name>
    <name type="common">Spreading-leaved earth moss</name>
    <name type="synonym">Physcomitrella patens</name>
    <dbReference type="NCBI Taxonomy" id="3218"/>
    <lineage>
        <taxon>Eukaryota</taxon>
        <taxon>Viridiplantae</taxon>
        <taxon>Streptophyta</taxon>
        <taxon>Embryophyta</taxon>
        <taxon>Bryophyta</taxon>
        <taxon>Bryophytina</taxon>
        <taxon>Bryopsida</taxon>
        <taxon>Funariidae</taxon>
        <taxon>Funariales</taxon>
        <taxon>Funariaceae</taxon>
        <taxon>Physcomitrium</taxon>
    </lineage>
</organism>
<evidence type="ECO:0000313" key="1">
    <source>
        <dbReference type="EnsemblPlants" id="Pp3c5_12260V3.4"/>
    </source>
</evidence>
<dbReference type="Gramene" id="Pp3c5_12260V3.4">
    <property type="protein sequence ID" value="Pp3c5_12260V3.4"/>
    <property type="gene ID" value="Pp3c5_12260"/>
</dbReference>
<sequence length="69" mass="7284">MHALKPMPVIALDGSSAIDRLVVGAACHGYSTASQFHWILCSASPFSRDGSRLAATSLNAVVIYDTDYG</sequence>
<accession>A0A7I4DPE6</accession>
<proteinExistence type="predicted"/>
<protein>
    <submittedName>
        <fullName evidence="1">Uncharacterized protein</fullName>
    </submittedName>
</protein>
<dbReference type="Proteomes" id="UP000006727">
    <property type="component" value="Chromosome 5"/>
</dbReference>
<evidence type="ECO:0000313" key="2">
    <source>
        <dbReference type="Proteomes" id="UP000006727"/>
    </source>
</evidence>